<dbReference type="AlphaFoldDB" id="A0A2K1QQS6"/>
<dbReference type="Gene3D" id="3.20.20.210">
    <property type="match status" value="1"/>
</dbReference>
<proteinExistence type="predicted"/>
<dbReference type="InParanoid" id="A0A2K1QQS6"/>
<protein>
    <submittedName>
        <fullName evidence="1">Uncharacterized protein</fullName>
    </submittedName>
</protein>
<keyword evidence="2" id="KW-1185">Reference proteome</keyword>
<name>A0A2K1QQS6_9PEZI</name>
<sequence length="344" mass="38323">MATLGVHLVGSVCGVDTAEASFRNCAASFPSRLRRLPDGEPAHRGTFIGWQRDVFSHTPVVLKQFDETFAAIEQPEVPDDEIKRIAANMPPLKPGFLDAALESYEVFKKLKQEGIINSKTRFLVALPTPVAVMTLVRAHGFQTAIEPIYEAALLDELRQIQGKIPKSDLAIQWDFACEIAALEHAWPHYFTPYFEPYFEGATERLTRLLDFIDPEVEAGIHLCYGDIFNKHVTEPKDTGLLVRVANAVIVAKKRKLDFLHLPVPKERDDDAYFAPLKDLKLGDTELYLGLVHGYEEEKTKDRIKAAKKVVSTFGVATECGLGRTPAEKFESIAKISTEVSTAVV</sequence>
<dbReference type="EMBL" id="NKHZ01000051">
    <property type="protein sequence ID" value="PNS17329.1"/>
    <property type="molecule type" value="Genomic_DNA"/>
</dbReference>
<dbReference type="Proteomes" id="UP000243797">
    <property type="component" value="Unassembled WGS sequence"/>
</dbReference>
<organism evidence="1 2">
    <name type="scientific">Sphaceloma murrayae</name>
    <dbReference type="NCBI Taxonomy" id="2082308"/>
    <lineage>
        <taxon>Eukaryota</taxon>
        <taxon>Fungi</taxon>
        <taxon>Dikarya</taxon>
        <taxon>Ascomycota</taxon>
        <taxon>Pezizomycotina</taxon>
        <taxon>Dothideomycetes</taxon>
        <taxon>Dothideomycetidae</taxon>
        <taxon>Myriangiales</taxon>
        <taxon>Elsinoaceae</taxon>
        <taxon>Sphaceloma</taxon>
    </lineage>
</organism>
<accession>A0A2K1QQS6</accession>
<gene>
    <name evidence="1" type="ORF">CAC42_7012</name>
</gene>
<dbReference type="OrthoDB" id="5422863at2759"/>
<dbReference type="InterPro" id="IPR038071">
    <property type="entry name" value="UROD/MetE-like_sf"/>
</dbReference>
<comment type="caution">
    <text evidence="1">The sequence shown here is derived from an EMBL/GenBank/DDBJ whole genome shotgun (WGS) entry which is preliminary data.</text>
</comment>
<evidence type="ECO:0000313" key="2">
    <source>
        <dbReference type="Proteomes" id="UP000243797"/>
    </source>
</evidence>
<reference evidence="1 2" key="1">
    <citation type="submission" date="2017-06" db="EMBL/GenBank/DDBJ databases">
        <title>Draft genome sequence of a variant of Elsinoe murrayae.</title>
        <authorList>
            <person name="Cheng Q."/>
        </authorList>
    </citation>
    <scope>NUCLEOTIDE SEQUENCE [LARGE SCALE GENOMIC DNA]</scope>
    <source>
        <strain evidence="1 2">CQ-2017a</strain>
    </source>
</reference>
<evidence type="ECO:0000313" key="1">
    <source>
        <dbReference type="EMBL" id="PNS17329.1"/>
    </source>
</evidence>
<dbReference type="SUPFAM" id="SSF51726">
    <property type="entry name" value="UROD/MetE-like"/>
    <property type="match status" value="1"/>
</dbReference>